<dbReference type="RefSeq" id="WP_309770067.1">
    <property type="nucleotide sequence ID" value="NZ_JAVIZC010000001.1"/>
</dbReference>
<dbReference type="Pfam" id="PF13579">
    <property type="entry name" value="Glyco_trans_4_4"/>
    <property type="match status" value="1"/>
</dbReference>
<dbReference type="Pfam" id="PF00534">
    <property type="entry name" value="Glycos_transf_1"/>
    <property type="match status" value="1"/>
</dbReference>
<dbReference type="PANTHER" id="PTHR45947:SF13">
    <property type="entry name" value="TRANSFERASE"/>
    <property type="match status" value="1"/>
</dbReference>
<reference evidence="3" key="1">
    <citation type="submission" date="2023-08" db="EMBL/GenBank/DDBJ databases">
        <title>Functional and genomic diversity of the sorghum phyllosphere microbiome.</title>
        <authorList>
            <person name="Shade A."/>
        </authorList>
    </citation>
    <scope>NUCLEOTIDE SEQUENCE</scope>
    <source>
        <strain evidence="3">SORGH_AS_0974</strain>
    </source>
</reference>
<dbReference type="Gene3D" id="3.40.50.2000">
    <property type="entry name" value="Glycogen Phosphorylase B"/>
    <property type="match status" value="2"/>
</dbReference>
<organism evidence="3 4">
    <name type="scientific">Agrobacterium larrymoorei</name>
    <dbReference type="NCBI Taxonomy" id="160699"/>
    <lineage>
        <taxon>Bacteria</taxon>
        <taxon>Pseudomonadati</taxon>
        <taxon>Pseudomonadota</taxon>
        <taxon>Alphaproteobacteria</taxon>
        <taxon>Hyphomicrobiales</taxon>
        <taxon>Rhizobiaceae</taxon>
        <taxon>Rhizobium/Agrobacterium group</taxon>
        <taxon>Agrobacterium</taxon>
    </lineage>
</organism>
<name>A0AAJ2BC67_9HYPH</name>
<dbReference type="GO" id="GO:0016757">
    <property type="term" value="F:glycosyltransferase activity"/>
    <property type="evidence" value="ECO:0007669"/>
    <property type="project" value="InterPro"/>
</dbReference>
<protein>
    <submittedName>
        <fullName evidence="3">Glycosyltransferase involved in cell wall biosynthesis</fullName>
    </submittedName>
</protein>
<dbReference type="Proteomes" id="UP001255601">
    <property type="component" value="Unassembled WGS sequence"/>
</dbReference>
<dbReference type="SUPFAM" id="SSF53756">
    <property type="entry name" value="UDP-Glycosyltransferase/glycogen phosphorylase"/>
    <property type="match status" value="1"/>
</dbReference>
<dbReference type="InterPro" id="IPR028098">
    <property type="entry name" value="Glyco_trans_4-like_N"/>
</dbReference>
<dbReference type="EMBL" id="JAVIZC010000001">
    <property type="protein sequence ID" value="MDR6101148.1"/>
    <property type="molecule type" value="Genomic_DNA"/>
</dbReference>
<sequence length="420" mass="46865">MRICIVAQTFAPQEEGGAEIVAHMCAKELARHHEVFVLSLGMAGDRLAPTGETTGEDGIRVVRVNWHNSYLPGHKKPLVGRFEKARWHLKASMGAVSAKEIKEIFVRERVDLVYAHNSARMQPALFEASRQLNIPLCIHLHDYALICPKSSMFSAGGNCDTACLKCRVLTSRLKSDGEGMMAIAVSEALKQTYLRAGVLTKAEWHVLRNENLREDKLHKPFVGRDSARSEIFTFGYLGALSEEKGIEDLIRAFVDMPNRQSAKLIIAGRGREDYVRHLQSIAEGAPITFMGFTPPENVYGVADAVVLPSRWREPQSLILIEAPVYGVPLIATNLGGTPEIVQDMRTGWCYDPSVAGALTEAMEKALRIGHGHWWAERDHLFPGIRNFKGTAEASRYYERLNGLLIEAQRQDRLHLQCSVK</sequence>
<comment type="caution">
    <text evidence="3">The sequence shown here is derived from an EMBL/GenBank/DDBJ whole genome shotgun (WGS) entry which is preliminary data.</text>
</comment>
<evidence type="ECO:0000313" key="4">
    <source>
        <dbReference type="Proteomes" id="UP001255601"/>
    </source>
</evidence>
<gene>
    <name evidence="3" type="ORF">QE369_001326</name>
</gene>
<dbReference type="PANTHER" id="PTHR45947">
    <property type="entry name" value="SULFOQUINOVOSYL TRANSFERASE SQD2"/>
    <property type="match status" value="1"/>
</dbReference>
<proteinExistence type="predicted"/>
<evidence type="ECO:0000313" key="3">
    <source>
        <dbReference type="EMBL" id="MDR6101148.1"/>
    </source>
</evidence>
<dbReference type="InterPro" id="IPR001296">
    <property type="entry name" value="Glyco_trans_1"/>
</dbReference>
<dbReference type="InterPro" id="IPR050194">
    <property type="entry name" value="Glycosyltransferase_grp1"/>
</dbReference>
<evidence type="ECO:0000259" key="2">
    <source>
        <dbReference type="Pfam" id="PF13579"/>
    </source>
</evidence>
<feature type="domain" description="Glycosyl transferase family 1" evidence="1">
    <location>
        <begin position="233"/>
        <end position="367"/>
    </location>
</feature>
<dbReference type="AlphaFoldDB" id="A0AAJ2BC67"/>
<evidence type="ECO:0000259" key="1">
    <source>
        <dbReference type="Pfam" id="PF00534"/>
    </source>
</evidence>
<accession>A0AAJ2BC67</accession>
<feature type="domain" description="Glycosyltransferase subfamily 4-like N-terminal" evidence="2">
    <location>
        <begin position="16"/>
        <end position="144"/>
    </location>
</feature>